<keyword evidence="2" id="KW-0808">Transferase</keyword>
<dbReference type="EMBL" id="BPUX01000004">
    <property type="protein sequence ID" value="GJH42440.1"/>
    <property type="molecule type" value="Genomic_DNA"/>
</dbReference>
<dbReference type="SUPFAM" id="SSF52317">
    <property type="entry name" value="Class I glutamine amidotransferase-like"/>
    <property type="match status" value="1"/>
</dbReference>
<evidence type="ECO:0000259" key="1">
    <source>
        <dbReference type="Pfam" id="PF01965"/>
    </source>
</evidence>
<dbReference type="Gene3D" id="3.40.50.880">
    <property type="match status" value="1"/>
</dbReference>
<dbReference type="InterPro" id="IPR052158">
    <property type="entry name" value="INH-QAR"/>
</dbReference>
<dbReference type="PANTHER" id="PTHR43130:SF15">
    <property type="entry name" value="THIJ_PFPI FAMILY PROTEIN (AFU_ORTHOLOGUE AFUA_5G14240)"/>
    <property type="match status" value="1"/>
</dbReference>
<dbReference type="GeneID" id="69687609"/>
<dbReference type="InterPro" id="IPR002818">
    <property type="entry name" value="DJ-1/PfpI"/>
</dbReference>
<gene>
    <name evidence="2" type="ORF">PA42_06140</name>
</gene>
<keyword evidence="3" id="KW-1185">Reference proteome</keyword>
<dbReference type="RefSeq" id="WP_049214951.1">
    <property type="nucleotide sequence ID" value="NZ_BPUX01000004.1"/>
</dbReference>
<proteinExistence type="predicted"/>
<dbReference type="GO" id="GO:0016740">
    <property type="term" value="F:transferase activity"/>
    <property type="evidence" value="ECO:0007669"/>
    <property type="project" value="UniProtKB-KW"/>
</dbReference>
<evidence type="ECO:0000313" key="3">
    <source>
        <dbReference type="Proteomes" id="UP001052140"/>
    </source>
</evidence>
<accession>A0ABQ4VF87</accession>
<feature type="domain" description="DJ-1/PfpI" evidence="1">
    <location>
        <begin position="2"/>
        <end position="163"/>
    </location>
</feature>
<dbReference type="InterPro" id="IPR029062">
    <property type="entry name" value="Class_I_gatase-like"/>
</dbReference>
<protein>
    <submittedName>
        <fullName evidence="2">Dimethyladenosine transferase</fullName>
    </submittedName>
</protein>
<dbReference type="CDD" id="cd03139">
    <property type="entry name" value="GATase1_PfpI_2"/>
    <property type="match status" value="1"/>
</dbReference>
<organism evidence="2 3">
    <name type="scientific">Pasteurella canis</name>
    <dbReference type="NCBI Taxonomy" id="753"/>
    <lineage>
        <taxon>Bacteria</taxon>
        <taxon>Pseudomonadati</taxon>
        <taxon>Pseudomonadota</taxon>
        <taxon>Gammaproteobacteria</taxon>
        <taxon>Pasteurellales</taxon>
        <taxon>Pasteurellaceae</taxon>
        <taxon>Pasteurella</taxon>
    </lineage>
</organism>
<comment type="caution">
    <text evidence="2">The sequence shown here is derived from an EMBL/GenBank/DDBJ whole genome shotgun (WGS) entry which is preliminary data.</text>
</comment>
<dbReference type="Pfam" id="PF01965">
    <property type="entry name" value="DJ-1_PfpI"/>
    <property type="match status" value="1"/>
</dbReference>
<reference evidence="2" key="1">
    <citation type="submission" date="2024-05" db="EMBL/GenBank/DDBJ databases">
        <title>Determining zoonotic pasteurella genome.</title>
        <authorList>
            <person name="Maeda T."/>
            <person name="Takahashi T."/>
            <person name="Yoshida H."/>
        </authorList>
    </citation>
    <scope>NUCLEOTIDE SEQUENCE</scope>
    <source>
        <strain evidence="2">PA42</strain>
    </source>
</reference>
<dbReference type="PANTHER" id="PTHR43130">
    <property type="entry name" value="ARAC-FAMILY TRANSCRIPTIONAL REGULATOR"/>
    <property type="match status" value="1"/>
</dbReference>
<evidence type="ECO:0000313" key="2">
    <source>
        <dbReference type="EMBL" id="GJH42440.1"/>
    </source>
</evidence>
<sequence length="198" mass="22577">MNIYFLLFDDYETLDLMGPVEFLFRIPNVQLHYISMKGGLIKSRQGFFIQTASISDLPERSVLVVPGGQGTRELVKDELFLAWLNQLVKSAQYCLAICTGSALLAATLQLTHKLATSNKLAFEWVRQVNSDVRWKTVARWVRDDKFYTSSGISAGMDMTLGFIRDHYGEALARKIANQTEYVWNDDPEKDEFAPLYGY</sequence>
<name>A0ABQ4VF87_9PAST</name>
<dbReference type="Proteomes" id="UP001052140">
    <property type="component" value="Unassembled WGS sequence"/>
</dbReference>